<dbReference type="InterPro" id="IPR009081">
    <property type="entry name" value="PP-bd_ACP"/>
</dbReference>
<comment type="function">
    <text evidence="7 9">Carrier of the growing fatty acid chain in fatty acid biosynthesis.</text>
</comment>
<dbReference type="GO" id="GO:0000035">
    <property type="term" value="F:acyl binding"/>
    <property type="evidence" value="ECO:0007669"/>
    <property type="project" value="TreeGrafter"/>
</dbReference>
<dbReference type="NCBIfam" id="TIGR00517">
    <property type="entry name" value="acyl_carrier"/>
    <property type="match status" value="1"/>
</dbReference>
<comment type="PTM">
    <text evidence="7">4'-phosphopantetheine is transferred from CoA to a specific serine of apo-ACP by AcpS. This modification is essential for activity because fatty acids are bound in thioester linkage to the sulfhydryl of the prosthetic group.</text>
</comment>
<evidence type="ECO:0000256" key="3">
    <source>
        <dbReference type="ARBA" id="ARBA00022553"/>
    </source>
</evidence>
<reference evidence="11" key="2">
    <citation type="journal article" date="2021" name="PeerJ">
        <title>Extensive microbial diversity within the chicken gut microbiome revealed by metagenomics and culture.</title>
        <authorList>
            <person name="Gilroy R."/>
            <person name="Ravi A."/>
            <person name="Getino M."/>
            <person name="Pursley I."/>
            <person name="Horton D.L."/>
            <person name="Alikhan N.F."/>
            <person name="Baker D."/>
            <person name="Gharbi K."/>
            <person name="Hall N."/>
            <person name="Watson M."/>
            <person name="Adriaenssens E.M."/>
            <person name="Foster-Nyarko E."/>
            <person name="Jarju S."/>
            <person name="Secka A."/>
            <person name="Antonio M."/>
            <person name="Oren A."/>
            <person name="Chaudhuri R.R."/>
            <person name="La Ragione R."/>
            <person name="Hildebrand F."/>
            <person name="Pallen M.J."/>
        </authorList>
    </citation>
    <scope>NUCLEOTIDE SEQUENCE</scope>
    <source>
        <strain evidence="11">10406</strain>
    </source>
</reference>
<sequence>MDNNIFEQLKAMVVDQIGIDPAVIAPESDIIKDLGCDSLDIVDMLMSVEETYGVTVEDKDVSEMRTVADVVAFIEAHRTK</sequence>
<keyword evidence="2 7" id="KW-0444">Lipid biosynthesis</keyword>
<organism evidence="11 12">
    <name type="scientific">Candidatus Limadaptatus stercoripullorum</name>
    <dbReference type="NCBI Taxonomy" id="2840846"/>
    <lineage>
        <taxon>Bacteria</taxon>
        <taxon>Bacillati</taxon>
        <taxon>Bacillota</taxon>
        <taxon>Clostridia</taxon>
        <taxon>Eubacteriales</taxon>
        <taxon>Candidatus Limadaptatus</taxon>
    </lineage>
</organism>
<dbReference type="InterPro" id="IPR036736">
    <property type="entry name" value="ACP-like_sf"/>
</dbReference>
<evidence type="ECO:0000256" key="9">
    <source>
        <dbReference type="RuleBase" id="RU003545"/>
    </source>
</evidence>
<comment type="pathway">
    <text evidence="7 9">Lipid metabolism; fatty acid biosynthesis.</text>
</comment>
<keyword evidence="4 7" id="KW-0276">Fatty acid metabolism</keyword>
<comment type="subcellular location">
    <subcellularLocation>
        <location evidence="7">Cytoplasm</location>
    </subcellularLocation>
</comment>
<evidence type="ECO:0000256" key="1">
    <source>
        <dbReference type="ARBA" id="ARBA00022450"/>
    </source>
</evidence>
<evidence type="ECO:0000256" key="2">
    <source>
        <dbReference type="ARBA" id="ARBA00022516"/>
    </source>
</evidence>
<evidence type="ECO:0000313" key="12">
    <source>
        <dbReference type="Proteomes" id="UP000886857"/>
    </source>
</evidence>
<dbReference type="NCBIfam" id="NF002148">
    <property type="entry name" value="PRK00982.1-2"/>
    <property type="match status" value="1"/>
</dbReference>
<dbReference type="GO" id="GO:0005829">
    <property type="term" value="C:cytosol"/>
    <property type="evidence" value="ECO:0007669"/>
    <property type="project" value="TreeGrafter"/>
</dbReference>
<gene>
    <name evidence="7 11" type="primary">acpP</name>
    <name evidence="11" type="ORF">IAC73_03360</name>
</gene>
<dbReference type="EMBL" id="DVOE01000050">
    <property type="protein sequence ID" value="HIU98863.1"/>
    <property type="molecule type" value="Genomic_DNA"/>
</dbReference>
<keyword evidence="7" id="KW-0963">Cytoplasm</keyword>
<dbReference type="Proteomes" id="UP000886857">
    <property type="component" value="Unassembled WGS sequence"/>
</dbReference>
<protein>
    <recommendedName>
        <fullName evidence="7 8">Acyl carrier protein</fullName>
        <shortName evidence="7">ACP</shortName>
    </recommendedName>
</protein>
<dbReference type="GO" id="GO:0009245">
    <property type="term" value="P:lipid A biosynthetic process"/>
    <property type="evidence" value="ECO:0007669"/>
    <property type="project" value="TreeGrafter"/>
</dbReference>
<keyword evidence="5 7" id="KW-0443">Lipid metabolism</keyword>
<dbReference type="PANTHER" id="PTHR20863:SF76">
    <property type="entry name" value="CARRIER DOMAIN-CONTAINING PROTEIN"/>
    <property type="match status" value="1"/>
</dbReference>
<reference evidence="11" key="1">
    <citation type="submission" date="2020-10" db="EMBL/GenBank/DDBJ databases">
        <authorList>
            <person name="Gilroy R."/>
        </authorList>
    </citation>
    <scope>NUCLEOTIDE SEQUENCE</scope>
    <source>
        <strain evidence="11">10406</strain>
    </source>
</reference>
<evidence type="ECO:0000259" key="10">
    <source>
        <dbReference type="PROSITE" id="PS50075"/>
    </source>
</evidence>
<dbReference type="GO" id="GO:0000036">
    <property type="term" value="F:acyl carrier activity"/>
    <property type="evidence" value="ECO:0007669"/>
    <property type="project" value="UniProtKB-UniRule"/>
</dbReference>
<evidence type="ECO:0000256" key="4">
    <source>
        <dbReference type="ARBA" id="ARBA00022832"/>
    </source>
</evidence>
<accession>A0A9D1NA31</accession>
<evidence type="ECO:0000313" key="11">
    <source>
        <dbReference type="EMBL" id="HIU98863.1"/>
    </source>
</evidence>
<dbReference type="NCBIfam" id="NF002150">
    <property type="entry name" value="PRK00982.1-4"/>
    <property type="match status" value="1"/>
</dbReference>
<evidence type="ECO:0000256" key="8">
    <source>
        <dbReference type="NCBIfam" id="TIGR00517"/>
    </source>
</evidence>
<dbReference type="Pfam" id="PF00550">
    <property type="entry name" value="PP-binding"/>
    <property type="match status" value="1"/>
</dbReference>
<dbReference type="HAMAP" id="MF_01217">
    <property type="entry name" value="Acyl_carrier"/>
    <property type="match status" value="1"/>
</dbReference>
<comment type="caution">
    <text evidence="11">The sequence shown here is derived from an EMBL/GenBank/DDBJ whole genome shotgun (WGS) entry which is preliminary data.</text>
</comment>
<dbReference type="SUPFAM" id="SSF47336">
    <property type="entry name" value="ACP-like"/>
    <property type="match status" value="1"/>
</dbReference>
<evidence type="ECO:0000256" key="7">
    <source>
        <dbReference type="HAMAP-Rule" id="MF_01217"/>
    </source>
</evidence>
<feature type="modified residue" description="O-(pantetheine 4'-phosphoryl)serine" evidence="7">
    <location>
        <position position="38"/>
    </location>
</feature>
<dbReference type="InterPro" id="IPR003231">
    <property type="entry name" value="ACP"/>
</dbReference>
<evidence type="ECO:0000256" key="6">
    <source>
        <dbReference type="ARBA" id="ARBA00023160"/>
    </source>
</evidence>
<dbReference type="GO" id="GO:0016020">
    <property type="term" value="C:membrane"/>
    <property type="evidence" value="ECO:0007669"/>
    <property type="project" value="GOC"/>
</dbReference>
<dbReference type="PROSITE" id="PS50075">
    <property type="entry name" value="CARRIER"/>
    <property type="match status" value="1"/>
</dbReference>
<comment type="similarity">
    <text evidence="7">Belongs to the acyl carrier protein (ACP) family.</text>
</comment>
<name>A0A9D1NA31_9FIRM</name>
<proteinExistence type="inferred from homology"/>
<dbReference type="PANTHER" id="PTHR20863">
    <property type="entry name" value="ACYL CARRIER PROTEIN"/>
    <property type="match status" value="1"/>
</dbReference>
<comment type="PTM">
    <text evidence="9">4'-phosphopantetheine is transferred from CoA to a specific serine of apo-ACP by acpS.</text>
</comment>
<keyword evidence="6 7" id="KW-0275">Fatty acid biosynthesis</keyword>
<keyword evidence="1 7" id="KW-0596">Phosphopantetheine</keyword>
<dbReference type="Gene3D" id="1.10.1200.10">
    <property type="entry name" value="ACP-like"/>
    <property type="match status" value="1"/>
</dbReference>
<feature type="domain" description="Carrier" evidence="10">
    <location>
        <begin position="3"/>
        <end position="78"/>
    </location>
</feature>
<evidence type="ECO:0000256" key="5">
    <source>
        <dbReference type="ARBA" id="ARBA00023098"/>
    </source>
</evidence>
<keyword evidence="3 7" id="KW-0597">Phosphoprotein</keyword>
<dbReference type="AlphaFoldDB" id="A0A9D1NA31"/>